<dbReference type="PANTHER" id="PTHR24381">
    <property type="entry name" value="ZINC FINGER PROTEIN"/>
    <property type="match status" value="1"/>
</dbReference>
<evidence type="ECO:0000256" key="2">
    <source>
        <dbReference type="ARBA" id="ARBA00022737"/>
    </source>
</evidence>
<feature type="domain" description="KRAB" evidence="8">
    <location>
        <begin position="23"/>
        <end position="97"/>
    </location>
</feature>
<dbReference type="Gene3D" id="6.10.140.140">
    <property type="match status" value="1"/>
</dbReference>
<keyword evidence="1" id="KW-0479">Metal-binding</keyword>
<dbReference type="AlphaFoldDB" id="A0A9L0IHS3"/>
<dbReference type="Pfam" id="PF00096">
    <property type="entry name" value="zf-C2H2"/>
    <property type="match status" value="2"/>
</dbReference>
<dbReference type="Proteomes" id="UP000694387">
    <property type="component" value="Chromosome 14"/>
</dbReference>
<keyword evidence="3 5" id="KW-0863">Zinc-finger</keyword>
<keyword evidence="2" id="KW-0677">Repeat</keyword>
<evidence type="ECO:0000259" key="7">
    <source>
        <dbReference type="PROSITE" id="PS50157"/>
    </source>
</evidence>
<keyword evidence="4" id="KW-0862">Zinc</keyword>
<dbReference type="GO" id="GO:0000981">
    <property type="term" value="F:DNA-binding transcription factor activity, RNA polymerase II-specific"/>
    <property type="evidence" value="ECO:0007669"/>
    <property type="project" value="TreeGrafter"/>
</dbReference>
<dbReference type="SUPFAM" id="SSF57667">
    <property type="entry name" value="beta-beta-alpha zinc fingers"/>
    <property type="match status" value="4"/>
</dbReference>
<accession>A0A9L0IHS3</accession>
<dbReference type="PROSITE" id="PS00028">
    <property type="entry name" value="ZINC_FINGER_C2H2_1"/>
    <property type="match status" value="3"/>
</dbReference>
<feature type="domain" description="C2H2-type" evidence="7">
    <location>
        <begin position="162"/>
        <end position="189"/>
    </location>
</feature>
<organism evidence="9 10">
    <name type="scientific">Equus asinus</name>
    <name type="common">Donkey</name>
    <name type="synonym">Equus africanus asinus</name>
    <dbReference type="NCBI Taxonomy" id="9793"/>
    <lineage>
        <taxon>Eukaryota</taxon>
        <taxon>Metazoa</taxon>
        <taxon>Chordata</taxon>
        <taxon>Craniata</taxon>
        <taxon>Vertebrata</taxon>
        <taxon>Euteleostomi</taxon>
        <taxon>Mammalia</taxon>
        <taxon>Eutheria</taxon>
        <taxon>Laurasiatheria</taxon>
        <taxon>Perissodactyla</taxon>
        <taxon>Equidae</taxon>
        <taxon>Equus</taxon>
    </lineage>
</organism>
<dbReference type="Gene3D" id="3.30.160.60">
    <property type="entry name" value="Classic Zinc Finger"/>
    <property type="match status" value="5"/>
</dbReference>
<gene>
    <name evidence="9" type="primary">ZNF785</name>
</gene>
<feature type="domain" description="C2H2-type" evidence="7">
    <location>
        <begin position="289"/>
        <end position="316"/>
    </location>
</feature>
<dbReference type="SMART" id="SM00355">
    <property type="entry name" value="ZnF_C2H2"/>
    <property type="match status" value="4"/>
</dbReference>
<dbReference type="SMART" id="SM00349">
    <property type="entry name" value="KRAB"/>
    <property type="match status" value="1"/>
</dbReference>
<dbReference type="GO" id="GO:0000977">
    <property type="term" value="F:RNA polymerase II transcription regulatory region sequence-specific DNA binding"/>
    <property type="evidence" value="ECO:0007669"/>
    <property type="project" value="TreeGrafter"/>
</dbReference>
<dbReference type="GO" id="GO:0005634">
    <property type="term" value="C:nucleus"/>
    <property type="evidence" value="ECO:0007669"/>
    <property type="project" value="UniProtKB-SubCell"/>
</dbReference>
<evidence type="ECO:0000313" key="9">
    <source>
        <dbReference type="Ensembl" id="ENSEASP00005040490.1"/>
    </source>
</evidence>
<feature type="compositionally biased region" description="Basic and acidic residues" evidence="6">
    <location>
        <begin position="112"/>
        <end position="132"/>
    </location>
</feature>
<dbReference type="PANTHER" id="PTHR24381:SF297">
    <property type="entry name" value="ZINC FINGER PROTEIN 785"/>
    <property type="match status" value="1"/>
</dbReference>
<evidence type="ECO:0000256" key="3">
    <source>
        <dbReference type="ARBA" id="ARBA00022771"/>
    </source>
</evidence>
<dbReference type="FunFam" id="3.30.160.60:FF:000180">
    <property type="entry name" value="Zinc finger protein 689"/>
    <property type="match status" value="2"/>
</dbReference>
<dbReference type="InterPro" id="IPR001909">
    <property type="entry name" value="KRAB"/>
</dbReference>
<proteinExistence type="predicted"/>
<sequence length="381" mass="42925">DRPPPTPSPPKSARLCPKSPGPLSFADVAAYCSPGQRGCLRPALRALCRDVMRKTYGHLGALGEVRRSGPKLAFISWVEGEVEAWGPEAQDPKADSPAKVAGTSLQTPRSSDGSEEKEVLKKSPKQKQMEHEGVSLKEWLLSSAQSPINPWLKDTPTRRPPYSCPDCGCNFSYPSLLARHKRVHSGQRPLPCNHCQAHFSQRKYLLQHQFIHTGEKPYPCPDCGRRFCQRASLAIQRRAHAGEKPYPRPDCKSGFTYPYLLAVCQRKHTGKKPYSSPTCSLRFACEKLYPCPDCGLHFTYSSLLLGHQHIHSDSWPHPCPKYGKCVKCKYALEAHQWIHRSGERLRWQQPTVGLSEPIPVLGGQDPPVHFWYFPDIFQECR</sequence>
<evidence type="ECO:0000313" key="10">
    <source>
        <dbReference type="Proteomes" id="UP000694387"/>
    </source>
</evidence>
<reference evidence="9 10" key="1">
    <citation type="journal article" date="2020" name="Nat. Commun.">
        <title>Donkey genomes provide new insights into domestication and selection for coat color.</title>
        <authorList>
            <person name="Wang"/>
            <person name="C."/>
            <person name="Li"/>
            <person name="H."/>
            <person name="Guo"/>
            <person name="Y."/>
            <person name="Huang"/>
            <person name="J."/>
            <person name="Sun"/>
            <person name="Y."/>
            <person name="Min"/>
            <person name="J."/>
            <person name="Wang"/>
            <person name="J."/>
            <person name="Fang"/>
            <person name="X."/>
            <person name="Zhao"/>
            <person name="Z."/>
            <person name="Wang"/>
            <person name="S."/>
            <person name="Zhang"/>
            <person name="Y."/>
            <person name="Liu"/>
            <person name="Q."/>
            <person name="Jiang"/>
            <person name="Q."/>
            <person name="Wang"/>
            <person name="X."/>
            <person name="Guo"/>
            <person name="Y."/>
            <person name="Yang"/>
            <person name="C."/>
            <person name="Wang"/>
            <person name="Y."/>
            <person name="Tian"/>
            <person name="F."/>
            <person name="Zhuang"/>
            <person name="G."/>
            <person name="Fan"/>
            <person name="Y."/>
            <person name="Gao"/>
            <person name="Q."/>
            <person name="Li"/>
            <person name="Y."/>
            <person name="Ju"/>
            <person name="Z."/>
            <person name="Li"/>
            <person name="J."/>
            <person name="Li"/>
            <person name="R."/>
            <person name="Hou"/>
            <person name="M."/>
            <person name="Yang"/>
            <person name="G."/>
            <person name="Liu"/>
            <person name="G."/>
            <person name="Liu"/>
            <person name="W."/>
            <person name="Guo"/>
            <person name="J."/>
            <person name="Pan"/>
            <person name="S."/>
            <person name="Fan"/>
            <person name="G."/>
            <person name="Zhang"/>
            <person name="W."/>
            <person name="Zhang"/>
            <person name="R."/>
            <person name="Yu"/>
            <person name="J."/>
            <person name="Zhang"/>
            <person name="X."/>
            <person name="Yin"/>
            <person name="Q."/>
            <person name="Ji"/>
            <person name="C."/>
            <person name="Jin"/>
            <person name="Y."/>
            <person name="Yue"/>
            <person name="G."/>
            <person name="Liu"/>
            <person name="M."/>
            <person name="Xu"/>
            <person name="J."/>
            <person name="Liu"/>
            <person name="S."/>
            <person name="Jordana"/>
            <person name="J."/>
            <person name="Noce"/>
            <person name="A."/>
            <person name="Amills"/>
            <person name="M."/>
            <person name="Wu"/>
            <person name="D.D."/>
            <person name="Li"/>
            <person name="S."/>
            <person name="Zhou"/>
            <person name="X. and Zhong"/>
            <person name="J."/>
        </authorList>
    </citation>
    <scope>NUCLEOTIDE SEQUENCE [LARGE SCALE GENOMIC DNA]</scope>
</reference>
<name>A0A9L0IHS3_EQUAS</name>
<feature type="region of interest" description="Disordered" evidence="6">
    <location>
        <begin position="87"/>
        <end position="132"/>
    </location>
</feature>
<evidence type="ECO:0000256" key="5">
    <source>
        <dbReference type="PROSITE-ProRule" id="PRU00042"/>
    </source>
</evidence>
<feature type="domain" description="C2H2-type" evidence="7">
    <location>
        <begin position="190"/>
        <end position="217"/>
    </location>
</feature>
<dbReference type="GeneTree" id="ENSGT00940000164477"/>
<dbReference type="InterPro" id="IPR013087">
    <property type="entry name" value="Znf_C2H2_type"/>
</dbReference>
<dbReference type="PROSITE" id="PS50157">
    <property type="entry name" value="ZINC_FINGER_C2H2_2"/>
    <property type="match status" value="4"/>
</dbReference>
<reference evidence="9" key="2">
    <citation type="submission" date="2025-08" db="UniProtKB">
        <authorList>
            <consortium name="Ensembl"/>
        </authorList>
    </citation>
    <scope>IDENTIFICATION</scope>
</reference>
<dbReference type="GO" id="GO:0008270">
    <property type="term" value="F:zinc ion binding"/>
    <property type="evidence" value="ECO:0007669"/>
    <property type="project" value="UniProtKB-KW"/>
</dbReference>
<dbReference type="Pfam" id="PF01352">
    <property type="entry name" value="KRAB"/>
    <property type="match status" value="1"/>
</dbReference>
<reference evidence="9" key="3">
    <citation type="submission" date="2025-09" db="UniProtKB">
        <authorList>
            <consortium name="Ensembl"/>
        </authorList>
    </citation>
    <scope>IDENTIFICATION</scope>
</reference>
<evidence type="ECO:0000259" key="8">
    <source>
        <dbReference type="PROSITE" id="PS50805"/>
    </source>
</evidence>
<evidence type="ECO:0000256" key="1">
    <source>
        <dbReference type="ARBA" id="ARBA00022723"/>
    </source>
</evidence>
<dbReference type="Ensembl" id="ENSEAST00005044692.1">
    <property type="protein sequence ID" value="ENSEASP00005040490.1"/>
    <property type="gene ID" value="ENSEASG00005031000.1"/>
</dbReference>
<keyword evidence="10" id="KW-1185">Reference proteome</keyword>
<dbReference type="PROSITE" id="PS50805">
    <property type="entry name" value="KRAB"/>
    <property type="match status" value="1"/>
</dbReference>
<protein>
    <submittedName>
        <fullName evidence="9">Zinc finger protein 785</fullName>
    </submittedName>
</protein>
<feature type="domain" description="C2H2-type" evidence="7">
    <location>
        <begin position="218"/>
        <end position="245"/>
    </location>
</feature>
<dbReference type="SUPFAM" id="SSF109640">
    <property type="entry name" value="KRAB domain (Kruppel-associated box)"/>
    <property type="match status" value="1"/>
</dbReference>
<dbReference type="InterPro" id="IPR036051">
    <property type="entry name" value="KRAB_dom_sf"/>
</dbReference>
<evidence type="ECO:0000256" key="4">
    <source>
        <dbReference type="ARBA" id="ARBA00022833"/>
    </source>
</evidence>
<evidence type="ECO:0000256" key="6">
    <source>
        <dbReference type="SAM" id="MobiDB-lite"/>
    </source>
</evidence>
<dbReference type="InterPro" id="IPR036236">
    <property type="entry name" value="Znf_C2H2_sf"/>
</dbReference>